<keyword evidence="1" id="KW-0175">Coiled coil</keyword>
<feature type="coiled-coil region" evidence="1">
    <location>
        <begin position="44"/>
        <end position="71"/>
    </location>
</feature>
<name>A0A8S5VH41_9CAUD</name>
<reference evidence="2" key="1">
    <citation type="journal article" date="2021" name="Proc. Natl. Acad. Sci. U.S.A.">
        <title>A Catalog of Tens of Thousands of Viruses from Human Metagenomes Reveals Hidden Associations with Chronic Diseases.</title>
        <authorList>
            <person name="Tisza M.J."/>
            <person name="Buck C.B."/>
        </authorList>
    </citation>
    <scope>NUCLEOTIDE SEQUENCE</scope>
    <source>
        <strain evidence="2">CtkfK18</strain>
    </source>
</reference>
<dbReference type="EMBL" id="BK016265">
    <property type="protein sequence ID" value="DAG06077.1"/>
    <property type="molecule type" value="Genomic_DNA"/>
</dbReference>
<accession>A0A8S5VH41</accession>
<organism evidence="2">
    <name type="scientific">Myoviridae sp. ctkfK18</name>
    <dbReference type="NCBI Taxonomy" id="2825165"/>
    <lineage>
        <taxon>Viruses</taxon>
        <taxon>Duplodnaviria</taxon>
        <taxon>Heunggongvirae</taxon>
        <taxon>Uroviricota</taxon>
        <taxon>Caudoviricetes</taxon>
    </lineage>
</organism>
<evidence type="ECO:0000313" key="2">
    <source>
        <dbReference type="EMBL" id="DAG06077.1"/>
    </source>
</evidence>
<protein>
    <submittedName>
        <fullName evidence="2">Uncharacterized protein</fullName>
    </submittedName>
</protein>
<proteinExistence type="predicted"/>
<evidence type="ECO:0000256" key="1">
    <source>
        <dbReference type="SAM" id="Coils"/>
    </source>
</evidence>
<sequence>MAGLFGGSSPDLVKKWNLSSFIAEDSPRVQSNSGVASGLPEIKLSDLNKNIKQINLNMSKLSMEYDKLFRKFGFKSADLKKYIKVLLERDDIGETLSALENSDINILINQMRIIENKTKLESERFKQIRDEKKLQLDILKASGAAVDNSGTQVNVQQNSPIAVASMAGKNVSPGTIDLGAISNVPVIEHQSSATNIQIPEVTKESSEKSENKIESVTPEPIPANFVSSNLQYEAKKLDDGAGVSNPTSPAKSTLDAMKNIVVAADNFNETTTLADTAKNSVDIMMERMRNKESMLQNNTNLLGHNLNTSLAGIKMKKTPHTRVLYVNVDDGTFYEKGFYTNPDGSLGPELPADSFIPRSVTHLGELEFDTVNREVTTYYEDTSIPYRLVTTSSGMGEFYNNEWNDNKTNKYRITEDILAVLRAQINA</sequence>